<sequence>MARERRRWKYRDPSWFQIGWLYLLAVVFALPGDNPSRTIFAMVWAVPVTVLAVFKVIRRPTGSSSRDAE</sequence>
<dbReference type="Proteomes" id="UP000652763">
    <property type="component" value="Unassembled WGS sequence"/>
</dbReference>
<evidence type="ECO:0000256" key="1">
    <source>
        <dbReference type="SAM" id="Phobius"/>
    </source>
</evidence>
<feature type="transmembrane region" description="Helical" evidence="1">
    <location>
        <begin position="38"/>
        <end position="57"/>
    </location>
</feature>
<evidence type="ECO:0000313" key="2">
    <source>
        <dbReference type="EMBL" id="MBD8043036.1"/>
    </source>
</evidence>
<proteinExistence type="predicted"/>
<dbReference type="RefSeq" id="WP_191745983.1">
    <property type="nucleotide sequence ID" value="NZ_JACSQC010000002.1"/>
</dbReference>
<protein>
    <submittedName>
        <fullName evidence="2">Uncharacterized protein</fullName>
    </submittedName>
</protein>
<evidence type="ECO:0000313" key="3">
    <source>
        <dbReference type="Proteomes" id="UP000652763"/>
    </source>
</evidence>
<dbReference type="EMBL" id="JACSQC010000002">
    <property type="protein sequence ID" value="MBD8043036.1"/>
    <property type="molecule type" value="Genomic_DNA"/>
</dbReference>
<keyword evidence="1" id="KW-0812">Transmembrane</keyword>
<organism evidence="2 3">
    <name type="scientific">Arthrobacter pullicola</name>
    <dbReference type="NCBI Taxonomy" id="2762224"/>
    <lineage>
        <taxon>Bacteria</taxon>
        <taxon>Bacillati</taxon>
        <taxon>Actinomycetota</taxon>
        <taxon>Actinomycetes</taxon>
        <taxon>Micrococcales</taxon>
        <taxon>Micrococcaceae</taxon>
        <taxon>Arthrobacter</taxon>
    </lineage>
</organism>
<keyword evidence="1" id="KW-0472">Membrane</keyword>
<name>A0ABR8YFM6_9MICC</name>
<keyword evidence="3" id="KW-1185">Reference proteome</keyword>
<feature type="transmembrane region" description="Helical" evidence="1">
    <location>
        <begin position="12"/>
        <end position="32"/>
    </location>
</feature>
<keyword evidence="1" id="KW-1133">Transmembrane helix</keyword>
<comment type="caution">
    <text evidence="2">The sequence shown here is derived from an EMBL/GenBank/DDBJ whole genome shotgun (WGS) entry which is preliminary data.</text>
</comment>
<reference evidence="2 3" key="1">
    <citation type="submission" date="2020-08" db="EMBL/GenBank/DDBJ databases">
        <title>A Genomic Blueprint of the Chicken Gut Microbiome.</title>
        <authorList>
            <person name="Gilroy R."/>
            <person name="Ravi A."/>
            <person name="Getino M."/>
            <person name="Pursley I."/>
            <person name="Horton D.L."/>
            <person name="Alikhan N.-F."/>
            <person name="Baker D."/>
            <person name="Gharbi K."/>
            <person name="Hall N."/>
            <person name="Watson M."/>
            <person name="Adriaenssens E.M."/>
            <person name="Foster-Nyarko E."/>
            <person name="Jarju S."/>
            <person name="Secka A."/>
            <person name="Antonio M."/>
            <person name="Oren A."/>
            <person name="Chaudhuri R."/>
            <person name="La Ragione R.M."/>
            <person name="Hildebrand F."/>
            <person name="Pallen M.J."/>
        </authorList>
    </citation>
    <scope>NUCLEOTIDE SEQUENCE [LARGE SCALE GENOMIC DNA]</scope>
    <source>
        <strain evidence="2 3">Sa2BUA2</strain>
    </source>
</reference>
<accession>A0ABR8YFM6</accession>
<gene>
    <name evidence="2" type="ORF">H9638_04340</name>
</gene>